<dbReference type="Pfam" id="PF07728">
    <property type="entry name" value="AAA_5"/>
    <property type="match status" value="1"/>
</dbReference>
<evidence type="ECO:0000256" key="1">
    <source>
        <dbReference type="ARBA" id="ARBA00004496"/>
    </source>
</evidence>
<evidence type="ECO:0000256" key="10">
    <source>
        <dbReference type="SAM" id="MobiDB-lite"/>
    </source>
</evidence>
<comment type="catalytic activity">
    <reaction evidence="9">
        <text>ATP + H2O = ADP + phosphate + H(+)</text>
        <dbReference type="Rhea" id="RHEA:13065"/>
        <dbReference type="ChEBI" id="CHEBI:15377"/>
        <dbReference type="ChEBI" id="CHEBI:15378"/>
        <dbReference type="ChEBI" id="CHEBI:30616"/>
        <dbReference type="ChEBI" id="CHEBI:43474"/>
        <dbReference type="ChEBI" id="CHEBI:456216"/>
    </reaction>
</comment>
<accession>U1N1V1</accession>
<evidence type="ECO:0000256" key="7">
    <source>
        <dbReference type="ARBA" id="ARBA00022987"/>
    </source>
</evidence>
<dbReference type="AlphaFoldDB" id="U1N1V1"/>
<dbReference type="InterPro" id="IPR050764">
    <property type="entry name" value="CbbQ/NirQ/NorQ/GpvN"/>
</dbReference>
<feature type="compositionally biased region" description="Polar residues" evidence="10">
    <location>
        <begin position="41"/>
        <end position="58"/>
    </location>
</feature>
<comment type="similarity">
    <text evidence="2">Belongs to the CbbQ/NirQ/NorQ/GpvN family.</text>
</comment>
<evidence type="ECO:0000259" key="11">
    <source>
        <dbReference type="SMART" id="SM00382"/>
    </source>
</evidence>
<evidence type="ECO:0000256" key="2">
    <source>
        <dbReference type="ARBA" id="ARBA00009417"/>
    </source>
</evidence>
<name>U1N1V1_9EURY</name>
<dbReference type="PANTHER" id="PTHR42759">
    <property type="entry name" value="MOXR FAMILY PROTEIN"/>
    <property type="match status" value="1"/>
</dbReference>
<dbReference type="Gene3D" id="3.40.50.300">
    <property type="entry name" value="P-loop containing nucleotide triphosphate hydrolases"/>
    <property type="match status" value="1"/>
</dbReference>
<evidence type="ECO:0000256" key="9">
    <source>
        <dbReference type="ARBA" id="ARBA00049360"/>
    </source>
</evidence>
<dbReference type="InterPro" id="IPR027417">
    <property type="entry name" value="P-loop_NTPase"/>
</dbReference>
<feature type="compositionally biased region" description="Basic and acidic residues" evidence="10">
    <location>
        <begin position="27"/>
        <end position="39"/>
    </location>
</feature>
<evidence type="ECO:0000256" key="4">
    <source>
        <dbReference type="ARBA" id="ARBA00022741"/>
    </source>
</evidence>
<reference evidence="12 13" key="1">
    <citation type="journal article" date="2013" name="PLoS ONE">
        <title>Assembly-driven community genomics of a hypersaline microbial ecosystem.</title>
        <authorList>
            <person name="Podell S."/>
            <person name="Ugalde J.A."/>
            <person name="Narasingarao P."/>
            <person name="Banfield J.F."/>
            <person name="Heidelberg K.B."/>
            <person name="Allen E.E."/>
        </authorList>
    </citation>
    <scope>NUCLEOTIDE SEQUENCE [LARGE SCALE GENOMIC DNA]</scope>
    <source>
        <strain evidence="13">J07HQW2</strain>
    </source>
</reference>
<comment type="subcellular location">
    <subcellularLocation>
        <location evidence="1">Cytoplasm</location>
    </subcellularLocation>
    <subcellularLocation>
        <location evidence="8">Gas vesicle</location>
    </subcellularLocation>
</comment>
<dbReference type="HOGENOM" id="CLU_051123_0_0_2"/>
<dbReference type="GO" id="GO:0005524">
    <property type="term" value="F:ATP binding"/>
    <property type="evidence" value="ECO:0007669"/>
    <property type="project" value="UniProtKB-KW"/>
</dbReference>
<sequence>MTENSHERKVRGSQIRSSRENKKRRREDKSIERMKRAESDGGSTSTSTANQSRRSTSPGAEGLEDEFIPKTRDFIETDAVNDVRQRMQRWLTVDRPVHLIGPTGCGKTALAMHVARERDQPVVWINGDAELSTSDLVGEYAEKERISERDQYIHNVLKSKEIVKDRWVNNPLTLAVEEGATLVYNEFSRTKPVANNVLLSVFEEGVLELPGQRGESRYVDVHPDFRAILTSNSVEYAGVHEPQDALLDRLIGVYMDFYDLETEVEIVDSQINGDIDIETKQLVELIRKLRDRLEINVGTRAAIMVAEGASTVNTVDKRTLIELSVDVLASKVAQYSEVQTLRTEIETVVEDTDIKL</sequence>
<dbReference type="RefSeq" id="WP_021056301.1">
    <property type="nucleotide sequence ID" value="NZ_KE356561.1"/>
</dbReference>
<dbReference type="InterPro" id="IPR013462">
    <property type="entry name" value="Gas-vesicle_GvpN"/>
</dbReference>
<dbReference type="EMBL" id="KE356561">
    <property type="protein sequence ID" value="ERG96839.1"/>
    <property type="molecule type" value="Genomic_DNA"/>
</dbReference>
<evidence type="ECO:0000313" key="13">
    <source>
        <dbReference type="Proteomes" id="UP000030710"/>
    </source>
</evidence>
<evidence type="ECO:0000256" key="6">
    <source>
        <dbReference type="ARBA" id="ARBA00022840"/>
    </source>
</evidence>
<feature type="region of interest" description="Disordered" evidence="10">
    <location>
        <begin position="1"/>
        <end position="70"/>
    </location>
</feature>
<dbReference type="Proteomes" id="UP000030710">
    <property type="component" value="Unassembled WGS sequence"/>
</dbReference>
<evidence type="ECO:0000256" key="3">
    <source>
        <dbReference type="ARBA" id="ARBA00022490"/>
    </source>
</evidence>
<dbReference type="NCBIfam" id="TIGR02640">
    <property type="entry name" value="gas_vesic_GvpN"/>
    <property type="match status" value="1"/>
</dbReference>
<dbReference type="eggNOG" id="arCOG00441">
    <property type="taxonomic scope" value="Archaea"/>
</dbReference>
<keyword evidence="3" id="KW-0963">Cytoplasm</keyword>
<proteinExistence type="inferred from homology"/>
<keyword evidence="6" id="KW-0067">ATP-binding</keyword>
<keyword evidence="7" id="KW-0304">Gas vesicle</keyword>
<organism evidence="12 13">
    <name type="scientific">Haloquadratum walsbyi J07HQW2</name>
    <dbReference type="NCBI Taxonomy" id="1238425"/>
    <lineage>
        <taxon>Archaea</taxon>
        <taxon>Methanobacteriati</taxon>
        <taxon>Methanobacteriota</taxon>
        <taxon>Stenosarchaea group</taxon>
        <taxon>Halobacteria</taxon>
        <taxon>Halobacteriales</taxon>
        <taxon>Haloferacaceae</taxon>
        <taxon>Haloquadratum</taxon>
    </lineage>
</organism>
<evidence type="ECO:0000313" key="12">
    <source>
        <dbReference type="EMBL" id="ERG96839.1"/>
    </source>
</evidence>
<protein>
    <submittedName>
        <fullName evidence="12">Gas vesicle protein GvpN</fullName>
    </submittedName>
</protein>
<keyword evidence="4" id="KW-0547">Nucleotide-binding</keyword>
<dbReference type="STRING" id="1238425.J07HQW2_03323"/>
<dbReference type="GO" id="GO:0005737">
    <property type="term" value="C:cytoplasm"/>
    <property type="evidence" value="ECO:0007669"/>
    <property type="project" value="UniProtKB-SubCell"/>
</dbReference>
<dbReference type="GO" id="GO:0016887">
    <property type="term" value="F:ATP hydrolysis activity"/>
    <property type="evidence" value="ECO:0007669"/>
    <property type="project" value="InterPro"/>
</dbReference>
<gene>
    <name evidence="12" type="ORF">J07HQW2_03323</name>
</gene>
<dbReference type="SMART" id="SM00382">
    <property type="entry name" value="AAA"/>
    <property type="match status" value="1"/>
</dbReference>
<feature type="domain" description="AAA+ ATPase" evidence="11">
    <location>
        <begin position="93"/>
        <end position="261"/>
    </location>
</feature>
<evidence type="ECO:0000256" key="5">
    <source>
        <dbReference type="ARBA" id="ARBA00022801"/>
    </source>
</evidence>
<evidence type="ECO:0000256" key="8">
    <source>
        <dbReference type="ARBA" id="ARBA00035108"/>
    </source>
</evidence>
<dbReference type="GO" id="GO:0031411">
    <property type="term" value="C:gas vesicle"/>
    <property type="evidence" value="ECO:0007669"/>
    <property type="project" value="UniProtKB-SubCell"/>
</dbReference>
<keyword evidence="5" id="KW-0378">Hydrolase</keyword>
<dbReference type="PANTHER" id="PTHR42759:SF1">
    <property type="entry name" value="MAGNESIUM-CHELATASE SUBUNIT CHLD"/>
    <property type="match status" value="1"/>
</dbReference>
<dbReference type="InterPro" id="IPR003593">
    <property type="entry name" value="AAA+_ATPase"/>
</dbReference>
<dbReference type="SUPFAM" id="SSF52540">
    <property type="entry name" value="P-loop containing nucleoside triphosphate hydrolases"/>
    <property type="match status" value="1"/>
</dbReference>
<dbReference type="CDD" id="cd00009">
    <property type="entry name" value="AAA"/>
    <property type="match status" value="1"/>
</dbReference>
<dbReference type="InterPro" id="IPR011704">
    <property type="entry name" value="ATPase_dyneun-rel_AAA"/>
</dbReference>
<dbReference type="GO" id="GO:0031412">
    <property type="term" value="P:gas vesicle organization"/>
    <property type="evidence" value="ECO:0007669"/>
    <property type="project" value="InterPro"/>
</dbReference>